<dbReference type="Pfam" id="PF10604">
    <property type="entry name" value="Polyketide_cyc2"/>
    <property type="match status" value="1"/>
</dbReference>
<dbReference type="InterPro" id="IPR019587">
    <property type="entry name" value="Polyketide_cyclase/dehydratase"/>
</dbReference>
<comment type="caution">
    <text evidence="2">The sequence shown here is derived from an EMBL/GenBank/DDBJ whole genome shotgun (WGS) entry which is preliminary data.</text>
</comment>
<feature type="region of interest" description="Disordered" evidence="1">
    <location>
        <begin position="185"/>
        <end position="219"/>
    </location>
</feature>
<name>A0ABV1NJZ5_9CAUL</name>
<organism evidence="2 3">
    <name type="scientific">Brevundimonas aurifodinae</name>
    <dbReference type="NCBI Taxonomy" id="1508312"/>
    <lineage>
        <taxon>Bacteria</taxon>
        <taxon>Pseudomonadati</taxon>
        <taxon>Pseudomonadota</taxon>
        <taxon>Alphaproteobacteria</taxon>
        <taxon>Caulobacterales</taxon>
        <taxon>Caulobacteraceae</taxon>
        <taxon>Brevundimonas</taxon>
    </lineage>
</organism>
<keyword evidence="3" id="KW-1185">Reference proteome</keyword>
<proteinExistence type="predicted"/>
<gene>
    <name evidence="2" type="ORF">ABN401_02925</name>
</gene>
<dbReference type="SUPFAM" id="SSF55961">
    <property type="entry name" value="Bet v1-like"/>
    <property type="match status" value="1"/>
</dbReference>
<dbReference type="InterPro" id="IPR023393">
    <property type="entry name" value="START-like_dom_sf"/>
</dbReference>
<dbReference type="RefSeq" id="WP_349683341.1">
    <property type="nucleotide sequence ID" value="NZ_JBEGDD010000002.1"/>
</dbReference>
<evidence type="ECO:0000256" key="1">
    <source>
        <dbReference type="SAM" id="MobiDB-lite"/>
    </source>
</evidence>
<protein>
    <submittedName>
        <fullName evidence="2">SRPBCC family protein</fullName>
    </submittedName>
</protein>
<sequence>MQPPSGNLLRRAATQPAQTFSLSAAWSVNVIRPPGRPTPPTESLPVKRITHEIVVEAAPERVWGILADIPSYPEWNRSTRIVLDPKTPDLITYGLTAVRPNGKELPWTLNGRLLIRRSPERLSWRLGLPGFVFLAMSYALTPRGAGTHVLFTAEVSGLVPRIFPKHFPNLLPQPMLGTLQALKRRAETGRPKPISRSSTPKKVSTQKKLRHGGRPPRRR</sequence>
<reference evidence="2 3" key="1">
    <citation type="submission" date="2024-06" db="EMBL/GenBank/DDBJ databases">
        <title>Brevundimonas sp. C11.</title>
        <authorList>
            <person name="Maltman C."/>
        </authorList>
    </citation>
    <scope>NUCLEOTIDE SEQUENCE [LARGE SCALE GENOMIC DNA]</scope>
    <source>
        <strain evidence="2 3">C11</strain>
    </source>
</reference>
<evidence type="ECO:0000313" key="2">
    <source>
        <dbReference type="EMBL" id="MEQ7154162.1"/>
    </source>
</evidence>
<dbReference type="Proteomes" id="UP001445732">
    <property type="component" value="Unassembled WGS sequence"/>
</dbReference>
<dbReference type="EMBL" id="JBEGDD010000002">
    <property type="protein sequence ID" value="MEQ7154162.1"/>
    <property type="molecule type" value="Genomic_DNA"/>
</dbReference>
<evidence type="ECO:0000313" key="3">
    <source>
        <dbReference type="Proteomes" id="UP001445732"/>
    </source>
</evidence>
<dbReference type="Gene3D" id="3.30.530.20">
    <property type="match status" value="1"/>
</dbReference>
<feature type="compositionally biased region" description="Basic residues" evidence="1">
    <location>
        <begin position="204"/>
        <end position="219"/>
    </location>
</feature>
<accession>A0ABV1NJZ5</accession>